<dbReference type="eggNOG" id="COG0463">
    <property type="taxonomic scope" value="Bacteria"/>
</dbReference>
<dbReference type="EMBL" id="ADVR01000077">
    <property type="protein sequence ID" value="EFO80271.1"/>
    <property type="molecule type" value="Genomic_DNA"/>
</dbReference>
<accession>E1IEX4</accession>
<dbReference type="Gene3D" id="3.90.550.10">
    <property type="entry name" value="Spore Coat Polysaccharide Biosynthesis Protein SpsA, Chain A"/>
    <property type="match status" value="1"/>
</dbReference>
<evidence type="ECO:0000313" key="3">
    <source>
        <dbReference type="EMBL" id="EFO80271.1"/>
    </source>
</evidence>
<feature type="transmembrane region" description="Helical" evidence="1">
    <location>
        <begin position="219"/>
        <end position="241"/>
    </location>
</feature>
<reference evidence="3 4" key="1">
    <citation type="journal article" date="2011" name="J. Bacteriol.">
        <title>Draft genome sequence of the anoxygenic filamentous phototrophic bacterium Oscillochloris trichoides subsp. DG-6.</title>
        <authorList>
            <person name="Kuznetsov B.B."/>
            <person name="Ivanovsky R.N."/>
            <person name="Keppen O.I."/>
            <person name="Sukhacheva M.V."/>
            <person name="Bumazhkin B.K."/>
            <person name="Patutina E.O."/>
            <person name="Beletsky A.V."/>
            <person name="Mardanov A.V."/>
            <person name="Baslerov R.V."/>
            <person name="Panteleeva A.N."/>
            <person name="Kolganova T.V."/>
            <person name="Ravin N.V."/>
            <person name="Skryabin K.G."/>
        </authorList>
    </citation>
    <scope>NUCLEOTIDE SEQUENCE [LARGE SCALE GENOMIC DNA]</scope>
    <source>
        <strain evidence="3 4">DG-6</strain>
    </source>
</reference>
<dbReference type="PANTHER" id="PTHR43630">
    <property type="entry name" value="POLY-BETA-1,6-N-ACETYL-D-GLUCOSAMINE SYNTHASE"/>
    <property type="match status" value="1"/>
</dbReference>
<evidence type="ECO:0000256" key="1">
    <source>
        <dbReference type="SAM" id="Phobius"/>
    </source>
</evidence>
<keyword evidence="1" id="KW-0812">Transmembrane</keyword>
<gene>
    <name evidence="3" type="ORF">OSCT_1875</name>
</gene>
<dbReference type="Pfam" id="PF00535">
    <property type="entry name" value="Glycos_transf_2"/>
    <property type="match status" value="1"/>
</dbReference>
<dbReference type="HOGENOM" id="CLU_065962_0_0_0"/>
<comment type="caution">
    <text evidence="3">The sequence shown here is derived from an EMBL/GenBank/DDBJ whole genome shotgun (WGS) entry which is preliminary data.</text>
</comment>
<evidence type="ECO:0000313" key="4">
    <source>
        <dbReference type="Proteomes" id="UP000054010"/>
    </source>
</evidence>
<keyword evidence="4" id="KW-1185">Reference proteome</keyword>
<dbReference type="Proteomes" id="UP000054010">
    <property type="component" value="Unassembled WGS sequence"/>
</dbReference>
<dbReference type="CDD" id="cd02511">
    <property type="entry name" value="Beta4Glucosyltransferase"/>
    <property type="match status" value="1"/>
</dbReference>
<sequence>MAIIARDEARHITACLDSLNGLATEVVVLVDNRTSDTTASLCAAHGARVFIEPWRGFPAQRNRALDLCHYPWVLFIDADERVEPDLASEIRALLSATPLAVGYWIPRHNRFFGQTLRGGGWYPDRQLRLLRRDVARYDEARLIHEFADLHGELATLRGHFTHENIETLNEFWDKQTSYALAQARTMALEGRRVRLRNFFGAPAREFVRRYIQLGGWRDGALGLFLCGALAWFELVAYAFLLHIQVKK</sequence>
<dbReference type="InterPro" id="IPR029044">
    <property type="entry name" value="Nucleotide-diphossugar_trans"/>
</dbReference>
<keyword evidence="3" id="KW-0808">Transferase</keyword>
<organism evidence="3 4">
    <name type="scientific">Oscillochloris trichoides DG-6</name>
    <dbReference type="NCBI Taxonomy" id="765420"/>
    <lineage>
        <taxon>Bacteria</taxon>
        <taxon>Bacillati</taxon>
        <taxon>Chloroflexota</taxon>
        <taxon>Chloroflexia</taxon>
        <taxon>Chloroflexales</taxon>
        <taxon>Chloroflexineae</taxon>
        <taxon>Oscillochloridaceae</taxon>
        <taxon>Oscillochloris</taxon>
    </lineage>
</organism>
<name>E1IEX4_9CHLR</name>
<feature type="domain" description="Glycosyltransferase 2-like" evidence="2">
    <location>
        <begin position="3"/>
        <end position="120"/>
    </location>
</feature>
<dbReference type="PANTHER" id="PTHR43630:SF2">
    <property type="entry name" value="GLYCOSYLTRANSFERASE"/>
    <property type="match status" value="1"/>
</dbReference>
<dbReference type="InterPro" id="IPR001173">
    <property type="entry name" value="Glyco_trans_2-like"/>
</dbReference>
<keyword evidence="1" id="KW-1133">Transmembrane helix</keyword>
<dbReference type="GO" id="GO:0016740">
    <property type="term" value="F:transferase activity"/>
    <property type="evidence" value="ECO:0007669"/>
    <property type="project" value="UniProtKB-KW"/>
</dbReference>
<proteinExistence type="predicted"/>
<evidence type="ECO:0000259" key="2">
    <source>
        <dbReference type="Pfam" id="PF00535"/>
    </source>
</evidence>
<keyword evidence="1" id="KW-0472">Membrane</keyword>
<protein>
    <submittedName>
        <fullName evidence="3">Glycosyl transferase family protein</fullName>
    </submittedName>
</protein>
<dbReference type="AlphaFoldDB" id="E1IEX4"/>
<dbReference type="SUPFAM" id="SSF53448">
    <property type="entry name" value="Nucleotide-diphospho-sugar transferases"/>
    <property type="match status" value="1"/>
</dbReference>
<dbReference type="STRING" id="765420.OSCT_1875"/>